<name>A0A318RNW7_WILLI</name>
<comment type="caution">
    <text evidence="2">The sequence shown here is derived from an EMBL/GenBank/DDBJ whole genome shotgun (WGS) entry which is preliminary data.</text>
</comment>
<dbReference type="AlphaFoldDB" id="A0A318RNW7"/>
<evidence type="ECO:0000313" key="3">
    <source>
        <dbReference type="Proteomes" id="UP000247591"/>
    </source>
</evidence>
<organism evidence="2 3">
    <name type="scientific">Williamsia limnetica</name>
    <dbReference type="NCBI Taxonomy" id="882452"/>
    <lineage>
        <taxon>Bacteria</taxon>
        <taxon>Bacillati</taxon>
        <taxon>Actinomycetota</taxon>
        <taxon>Actinomycetes</taxon>
        <taxon>Mycobacteriales</taxon>
        <taxon>Nocardiaceae</taxon>
        <taxon>Williamsia</taxon>
    </lineage>
</organism>
<evidence type="ECO:0000256" key="1">
    <source>
        <dbReference type="SAM" id="MobiDB-lite"/>
    </source>
</evidence>
<proteinExistence type="predicted"/>
<keyword evidence="3" id="KW-1185">Reference proteome</keyword>
<accession>A0A318RNW7</accession>
<feature type="region of interest" description="Disordered" evidence="1">
    <location>
        <begin position="1"/>
        <end position="28"/>
    </location>
</feature>
<dbReference type="EMBL" id="QJSP01000006">
    <property type="protein sequence ID" value="PYE17619.1"/>
    <property type="molecule type" value="Genomic_DNA"/>
</dbReference>
<evidence type="ECO:0000313" key="2">
    <source>
        <dbReference type="EMBL" id="PYE17619.1"/>
    </source>
</evidence>
<sequence length="378" mass="41195">MASNKGNNRKRRADKQKARDQRRASSRTEFVLNPTLEKAFIDWLPESEFADEMTPEQAVGGIGPVLGMIAHGNPRFSATAWTMADLDVFAAFLDDVEANGSEVDLQVSDGLQLAAMAWLHFLDKTDRWTGTDANWDYCTGMLGFDRLDVPPIRTPSMIELDLVEPEVESEALGALPLMARLTTVLEWVGAGVDVTESGALSVDDTVELAAELGFDIGDRPDSMYDLSGVAIPWTVLTSVGLVAVEGQRAAATDRATLWSDGDLQVRRETLTETIGAELMDYLSTDISRDGGFIVLQLLLAGMTDEPLSPVDPVDDEYDDQQTVFAKTFASVLARRFVDDGYFVLVDGLLEVPAPLRPAILAGIPDLSDDDEFADLDDV</sequence>
<dbReference type="Proteomes" id="UP000247591">
    <property type="component" value="Unassembled WGS sequence"/>
</dbReference>
<gene>
    <name evidence="2" type="ORF">DFR67_106323</name>
</gene>
<reference evidence="2 3" key="1">
    <citation type="submission" date="2018-06" db="EMBL/GenBank/DDBJ databases">
        <title>Genomic Encyclopedia of Type Strains, Phase IV (KMG-IV): sequencing the most valuable type-strain genomes for metagenomic binning, comparative biology and taxonomic classification.</title>
        <authorList>
            <person name="Goeker M."/>
        </authorList>
    </citation>
    <scope>NUCLEOTIDE SEQUENCE [LARGE SCALE GENOMIC DNA]</scope>
    <source>
        <strain evidence="2 3">DSM 45521</strain>
    </source>
</reference>
<protein>
    <submittedName>
        <fullName evidence="2">Uncharacterized protein</fullName>
    </submittedName>
</protein>